<keyword evidence="2" id="KW-1185">Reference proteome</keyword>
<name>A0ACC3SZI0_LIPKO</name>
<comment type="caution">
    <text evidence="1">The sequence shown here is derived from an EMBL/GenBank/DDBJ whole genome shotgun (WGS) entry which is preliminary data.</text>
</comment>
<accession>A0ACC3SZI0</accession>
<sequence length="241" mass="28002">MAHRKILKNCRRYFDRVAHFDDFMKQIQKAASTIDPNSQEEELNQLRDNFPPQAVDYFFTQWWANSTCKAWAEIHIRNYVNFGVSSTSRVEGSHGAMKTALTSSSGTLYTATTKKKRRESAQSRTLSIVGSNQNVRVRLEIRNQVLKKLEHKEEQGTDARGSCTIRTRFLLPCSHQIVLGQPIHVASIHPRWRVQPTLPDVDIPSQDIDTAMISQFHEKDDRKDKADPRRRLRRFKKRLIE</sequence>
<organism evidence="1 2">
    <name type="scientific">Lipomyces kononenkoae</name>
    <name type="common">Yeast</name>
    <dbReference type="NCBI Taxonomy" id="34357"/>
    <lineage>
        <taxon>Eukaryota</taxon>
        <taxon>Fungi</taxon>
        <taxon>Dikarya</taxon>
        <taxon>Ascomycota</taxon>
        <taxon>Saccharomycotina</taxon>
        <taxon>Lipomycetes</taxon>
        <taxon>Lipomycetales</taxon>
        <taxon>Lipomycetaceae</taxon>
        <taxon>Lipomyces</taxon>
    </lineage>
</organism>
<proteinExistence type="predicted"/>
<evidence type="ECO:0000313" key="2">
    <source>
        <dbReference type="Proteomes" id="UP001433508"/>
    </source>
</evidence>
<reference evidence="2" key="1">
    <citation type="journal article" date="2024" name="Front. Bioeng. Biotechnol.">
        <title>Genome-scale model development and genomic sequencing of the oleaginous clade Lipomyces.</title>
        <authorList>
            <person name="Czajka J.J."/>
            <person name="Han Y."/>
            <person name="Kim J."/>
            <person name="Mondo S.J."/>
            <person name="Hofstad B.A."/>
            <person name="Robles A."/>
            <person name="Haridas S."/>
            <person name="Riley R."/>
            <person name="LaButti K."/>
            <person name="Pangilinan J."/>
            <person name="Andreopoulos W."/>
            <person name="Lipzen A."/>
            <person name="Yan J."/>
            <person name="Wang M."/>
            <person name="Ng V."/>
            <person name="Grigoriev I.V."/>
            <person name="Spatafora J.W."/>
            <person name="Magnuson J.K."/>
            <person name="Baker S.E."/>
            <person name="Pomraning K.R."/>
        </authorList>
    </citation>
    <scope>NUCLEOTIDE SEQUENCE [LARGE SCALE GENOMIC DNA]</scope>
    <source>
        <strain evidence="2">CBS 7786</strain>
    </source>
</reference>
<dbReference type="EMBL" id="MU971379">
    <property type="protein sequence ID" value="KAK9236844.1"/>
    <property type="molecule type" value="Genomic_DNA"/>
</dbReference>
<gene>
    <name evidence="1" type="ORF">V1525DRAFT_426786</name>
</gene>
<evidence type="ECO:0000313" key="1">
    <source>
        <dbReference type="EMBL" id="KAK9236844.1"/>
    </source>
</evidence>
<dbReference type="Proteomes" id="UP001433508">
    <property type="component" value="Unassembled WGS sequence"/>
</dbReference>
<protein>
    <submittedName>
        <fullName evidence="1">Uncharacterized protein</fullName>
    </submittedName>
</protein>